<dbReference type="InterPro" id="IPR023606">
    <property type="entry name" value="CoA-Trfase_III_dom_1_sf"/>
</dbReference>
<dbReference type="RefSeq" id="WP_191244675.1">
    <property type="nucleotide sequence ID" value="NZ_BNAU01000002.1"/>
</dbReference>
<accession>A0ABQ3IQQ7</accession>
<proteinExistence type="predicted"/>
<dbReference type="InterPro" id="IPR003673">
    <property type="entry name" value="CoA-Trfase_fam_III"/>
</dbReference>
<dbReference type="Gene3D" id="3.40.50.10540">
    <property type="entry name" value="Crotonobetainyl-coa:carnitine coa-transferase, domain 1"/>
    <property type="match status" value="1"/>
</dbReference>
<reference evidence="3" key="1">
    <citation type="journal article" date="2019" name="Int. J. Syst. Evol. Microbiol.">
        <title>The Global Catalogue of Microorganisms (GCM) 10K type strain sequencing project: providing services to taxonomists for standard genome sequencing and annotation.</title>
        <authorList>
            <consortium name="The Broad Institute Genomics Platform"/>
            <consortium name="The Broad Institute Genome Sequencing Center for Infectious Disease"/>
            <person name="Wu L."/>
            <person name="Ma J."/>
        </authorList>
    </citation>
    <scope>NUCLEOTIDE SEQUENCE [LARGE SCALE GENOMIC DNA]</scope>
    <source>
        <strain evidence="3">CGMCC 4.7677</strain>
    </source>
</reference>
<dbReference type="SUPFAM" id="SSF89796">
    <property type="entry name" value="CoA-transferase family III (CaiB/BaiF)"/>
    <property type="match status" value="1"/>
</dbReference>
<dbReference type="PANTHER" id="PTHR48207:SF3">
    <property type="entry name" value="SUCCINATE--HYDROXYMETHYLGLUTARATE COA-TRANSFERASE"/>
    <property type="match status" value="1"/>
</dbReference>
<dbReference type="EMBL" id="BNAU01000002">
    <property type="protein sequence ID" value="GHE91600.1"/>
    <property type="molecule type" value="Genomic_DNA"/>
</dbReference>
<dbReference type="InterPro" id="IPR044855">
    <property type="entry name" value="CoA-Trfase_III_dom3_sf"/>
</dbReference>
<keyword evidence="1" id="KW-0808">Transferase</keyword>
<evidence type="ECO:0008006" key="4">
    <source>
        <dbReference type="Google" id="ProtNLM"/>
    </source>
</evidence>
<evidence type="ECO:0000313" key="3">
    <source>
        <dbReference type="Proteomes" id="UP000605897"/>
    </source>
</evidence>
<dbReference type="InterPro" id="IPR050483">
    <property type="entry name" value="CoA-transferase_III_domain"/>
</dbReference>
<evidence type="ECO:0000313" key="2">
    <source>
        <dbReference type="EMBL" id="GHE91600.1"/>
    </source>
</evidence>
<keyword evidence="3" id="KW-1185">Reference proteome</keyword>
<name>A0ABQ3IQQ7_9PSEU</name>
<dbReference type="Gene3D" id="3.30.1540.10">
    <property type="entry name" value="formyl-coa transferase, domain 3"/>
    <property type="match status" value="1"/>
</dbReference>
<evidence type="ECO:0000256" key="1">
    <source>
        <dbReference type="ARBA" id="ARBA00022679"/>
    </source>
</evidence>
<comment type="caution">
    <text evidence="2">The sequence shown here is derived from an EMBL/GenBank/DDBJ whole genome shotgun (WGS) entry which is preliminary data.</text>
</comment>
<dbReference type="Proteomes" id="UP000605897">
    <property type="component" value="Unassembled WGS sequence"/>
</dbReference>
<organism evidence="2 3">
    <name type="scientific">Amycolatopsis deserti</name>
    <dbReference type="NCBI Taxonomy" id="185696"/>
    <lineage>
        <taxon>Bacteria</taxon>
        <taxon>Bacillati</taxon>
        <taxon>Actinomycetota</taxon>
        <taxon>Actinomycetes</taxon>
        <taxon>Pseudonocardiales</taxon>
        <taxon>Pseudonocardiaceae</taxon>
        <taxon>Amycolatopsis</taxon>
    </lineage>
</organism>
<dbReference type="Pfam" id="PF02515">
    <property type="entry name" value="CoA_transf_3"/>
    <property type="match status" value="1"/>
</dbReference>
<gene>
    <name evidence="2" type="ORF">GCM10017786_25130</name>
</gene>
<dbReference type="PANTHER" id="PTHR48207">
    <property type="entry name" value="SUCCINATE--HYDROXYMETHYLGLUTARATE COA-TRANSFERASE"/>
    <property type="match status" value="1"/>
</dbReference>
<protein>
    <recommendedName>
        <fullName evidence="4">CoA transferase</fullName>
    </recommendedName>
</protein>
<sequence length="396" mass="43313">MPSALDGIRVIDTTQGVAGPMATRLLAQMGADVIKVERPGNGDPVRLWDDIVNGMASGHAWVNPGKRSLALDLKSPEGLEIFLELVAGADVLIENFVPGTMESFGIDFDQLRRDNPRLIVCRISGFGQDGPYRDRSALDLIIQGETGLISTNGTPEQPAKISVSLCDIAGSMYALTAILESLYHRERTGDGQQIDLALFDAVMTWTGYFPYMWWYGGTEPGRVGLNHHTMFPYGAYDCADERQVIVAAGAGSREQWLKFCTAIEHLELVDDPLYSSNRARIENKVKLDPIVRNAILARPLKHWTERFHEVGIPAGAVNEFSEGLSHPRIAHRGFVKDVDSAVGPVKTFDFAPQISGLDSVNRLGPPLVGEHSGEVLTELGISPSRICALRERGVIQ</sequence>